<dbReference type="Proteomes" id="UP000192578">
    <property type="component" value="Unassembled WGS sequence"/>
</dbReference>
<gene>
    <name evidence="1" type="ORF">BV898_08525</name>
</gene>
<protein>
    <submittedName>
        <fullName evidence="1">Uncharacterized protein</fullName>
    </submittedName>
</protein>
<sequence>MPAHSTSTLIPKPALLGWGAIETALSTLVGRNISELNIRMLPIEEIRIDSHQRSEDYEIVNRWTSYANQPSTFTFRIRCLKNETCHDVAQHIRNYPEDFTAGLEAYYSLQTQRTSRRAVTLKSEHIQSSEIFAKLLQKFPDKDSVYLKADEENSAGRVN</sequence>
<accession>A0A1W0WQF7</accession>
<dbReference type="EMBL" id="MTYJ01000061">
    <property type="protein sequence ID" value="OQV17422.1"/>
    <property type="molecule type" value="Genomic_DNA"/>
</dbReference>
<dbReference type="OrthoDB" id="9889709at2759"/>
<reference evidence="2" key="1">
    <citation type="submission" date="2017-01" db="EMBL/GenBank/DDBJ databases">
        <title>Comparative genomics of anhydrobiosis in the tardigrade Hypsibius dujardini.</title>
        <authorList>
            <person name="Yoshida Y."/>
            <person name="Koutsovoulos G."/>
            <person name="Laetsch D."/>
            <person name="Stevens L."/>
            <person name="Kumar S."/>
            <person name="Horikawa D."/>
            <person name="Ishino K."/>
            <person name="Komine S."/>
            <person name="Tomita M."/>
            <person name="Blaxter M."/>
            <person name="Arakawa K."/>
        </authorList>
    </citation>
    <scope>NUCLEOTIDE SEQUENCE [LARGE SCALE GENOMIC DNA]</scope>
    <source>
        <strain evidence="2">Z151</strain>
    </source>
</reference>
<proteinExistence type="predicted"/>
<dbReference type="AlphaFoldDB" id="A0A1W0WQF7"/>
<name>A0A1W0WQF7_HYPEX</name>
<keyword evidence="2" id="KW-1185">Reference proteome</keyword>
<evidence type="ECO:0000313" key="1">
    <source>
        <dbReference type="EMBL" id="OQV17422.1"/>
    </source>
</evidence>
<evidence type="ECO:0000313" key="2">
    <source>
        <dbReference type="Proteomes" id="UP000192578"/>
    </source>
</evidence>
<organism evidence="1 2">
    <name type="scientific">Hypsibius exemplaris</name>
    <name type="common">Freshwater tardigrade</name>
    <dbReference type="NCBI Taxonomy" id="2072580"/>
    <lineage>
        <taxon>Eukaryota</taxon>
        <taxon>Metazoa</taxon>
        <taxon>Ecdysozoa</taxon>
        <taxon>Tardigrada</taxon>
        <taxon>Eutardigrada</taxon>
        <taxon>Parachela</taxon>
        <taxon>Hypsibioidea</taxon>
        <taxon>Hypsibiidae</taxon>
        <taxon>Hypsibius</taxon>
    </lineage>
</organism>
<comment type="caution">
    <text evidence="1">The sequence shown here is derived from an EMBL/GenBank/DDBJ whole genome shotgun (WGS) entry which is preliminary data.</text>
</comment>